<dbReference type="EMBL" id="RWGY01000013">
    <property type="protein sequence ID" value="TVU23850.1"/>
    <property type="molecule type" value="Genomic_DNA"/>
</dbReference>
<accession>A0A5J9UL12</accession>
<dbReference type="AlphaFoldDB" id="A0A5J9UL12"/>
<evidence type="ECO:0000313" key="1">
    <source>
        <dbReference type="EMBL" id="TVU23850.1"/>
    </source>
</evidence>
<organism evidence="1 2">
    <name type="scientific">Eragrostis curvula</name>
    <name type="common">weeping love grass</name>
    <dbReference type="NCBI Taxonomy" id="38414"/>
    <lineage>
        <taxon>Eukaryota</taxon>
        <taxon>Viridiplantae</taxon>
        <taxon>Streptophyta</taxon>
        <taxon>Embryophyta</taxon>
        <taxon>Tracheophyta</taxon>
        <taxon>Spermatophyta</taxon>
        <taxon>Magnoliopsida</taxon>
        <taxon>Liliopsida</taxon>
        <taxon>Poales</taxon>
        <taxon>Poaceae</taxon>
        <taxon>PACMAD clade</taxon>
        <taxon>Chloridoideae</taxon>
        <taxon>Eragrostideae</taxon>
        <taxon>Eragrostidinae</taxon>
        <taxon>Eragrostis</taxon>
    </lineage>
</organism>
<name>A0A5J9UL12_9POAL</name>
<sequence length="82" mass="8948">MAALRRRRRSGLVFLSPDCSVIFSPSAFSGSSLQQVVSRVVQSADLDGFLSTQVIRSRGVASRYFIGNIVVIPDCKTQTLMP</sequence>
<gene>
    <name evidence="1" type="ORF">EJB05_26233</name>
</gene>
<proteinExistence type="predicted"/>
<dbReference type="Proteomes" id="UP000324897">
    <property type="component" value="Chromosome 2"/>
</dbReference>
<protein>
    <submittedName>
        <fullName evidence="1">Uncharacterized protein</fullName>
    </submittedName>
</protein>
<reference evidence="1 2" key="1">
    <citation type="journal article" date="2019" name="Sci. Rep.">
        <title>A high-quality genome of Eragrostis curvula grass provides insights into Poaceae evolution and supports new strategies to enhance forage quality.</title>
        <authorList>
            <person name="Carballo J."/>
            <person name="Santos B.A.C.M."/>
            <person name="Zappacosta D."/>
            <person name="Garbus I."/>
            <person name="Selva J.P."/>
            <person name="Gallo C.A."/>
            <person name="Diaz A."/>
            <person name="Albertini E."/>
            <person name="Caccamo M."/>
            <person name="Echenique V."/>
        </authorList>
    </citation>
    <scope>NUCLEOTIDE SEQUENCE [LARGE SCALE GENOMIC DNA]</scope>
    <source>
        <strain evidence="2">cv. Victoria</strain>
        <tissue evidence="1">Leaf</tissue>
    </source>
</reference>
<dbReference type="Gramene" id="TVU23850">
    <property type="protein sequence ID" value="TVU23850"/>
    <property type="gene ID" value="EJB05_26233"/>
</dbReference>
<evidence type="ECO:0000313" key="2">
    <source>
        <dbReference type="Proteomes" id="UP000324897"/>
    </source>
</evidence>
<comment type="caution">
    <text evidence="1">The sequence shown here is derived from an EMBL/GenBank/DDBJ whole genome shotgun (WGS) entry which is preliminary data.</text>
</comment>
<keyword evidence="2" id="KW-1185">Reference proteome</keyword>